<dbReference type="PANTHER" id="PTHR10060:SF15">
    <property type="entry name" value="DEOXYRIBONUCLEASE TATDN1"/>
    <property type="match status" value="1"/>
</dbReference>
<evidence type="ECO:0000256" key="7">
    <source>
        <dbReference type="PIRSR" id="PIRSR005902-1"/>
    </source>
</evidence>
<dbReference type="FunFam" id="3.20.20.140:FF:000018">
    <property type="entry name" value="3'-5' ssDNA/RNA exonuclease TatD"/>
    <property type="match status" value="1"/>
</dbReference>
<evidence type="ECO:0000256" key="5">
    <source>
        <dbReference type="ARBA" id="ARBA00022839"/>
    </source>
</evidence>
<dbReference type="Gene3D" id="3.20.20.140">
    <property type="entry name" value="Metal-dependent hydrolases"/>
    <property type="match status" value="1"/>
</dbReference>
<dbReference type="InterPro" id="IPR001130">
    <property type="entry name" value="TatD-like"/>
</dbReference>
<dbReference type="PROSITE" id="PS01090">
    <property type="entry name" value="TATD_2"/>
    <property type="match status" value="1"/>
</dbReference>
<name>A0A1M6G7C1_9CLOT</name>
<evidence type="ECO:0000313" key="9">
    <source>
        <dbReference type="Proteomes" id="UP000184310"/>
    </source>
</evidence>
<dbReference type="STRING" id="1121302.SAMN02745163_01206"/>
<feature type="binding site" evidence="7">
    <location>
        <position position="130"/>
    </location>
    <ligand>
        <name>a divalent metal cation</name>
        <dbReference type="ChEBI" id="CHEBI:60240"/>
        <label>2</label>
    </ligand>
</feature>
<feature type="binding site" evidence="7">
    <location>
        <position position="206"/>
    </location>
    <ligand>
        <name>a divalent metal cation</name>
        <dbReference type="ChEBI" id="CHEBI:60240"/>
        <label>1</label>
    </ligand>
</feature>
<dbReference type="PANTHER" id="PTHR10060">
    <property type="entry name" value="TATD FAMILY DEOXYRIBONUCLEASE"/>
    <property type="match status" value="1"/>
</dbReference>
<proteinExistence type="predicted"/>
<evidence type="ECO:0000256" key="3">
    <source>
        <dbReference type="ARBA" id="ARBA00022723"/>
    </source>
</evidence>
<dbReference type="InterPro" id="IPR032466">
    <property type="entry name" value="Metal_Hydrolase"/>
</dbReference>
<evidence type="ECO:0000256" key="6">
    <source>
        <dbReference type="ARBA" id="ARBA00022842"/>
    </source>
</evidence>
<dbReference type="AlphaFoldDB" id="A0A1M6G7C1"/>
<dbReference type="Proteomes" id="UP000184310">
    <property type="component" value="Unassembled WGS sequence"/>
</dbReference>
<dbReference type="CDD" id="cd01310">
    <property type="entry name" value="TatD_DNAse"/>
    <property type="match status" value="1"/>
</dbReference>
<keyword evidence="2" id="KW-0540">Nuclease</keyword>
<evidence type="ECO:0000313" key="8">
    <source>
        <dbReference type="EMBL" id="SHJ05833.1"/>
    </source>
</evidence>
<dbReference type="OrthoDB" id="9810005at2"/>
<organism evidence="8 9">
    <name type="scientific">Clostridium cavendishii DSM 21758</name>
    <dbReference type="NCBI Taxonomy" id="1121302"/>
    <lineage>
        <taxon>Bacteria</taxon>
        <taxon>Bacillati</taxon>
        <taxon>Bacillota</taxon>
        <taxon>Clostridia</taxon>
        <taxon>Eubacteriales</taxon>
        <taxon>Clostridiaceae</taxon>
        <taxon>Clostridium</taxon>
    </lineage>
</organism>
<feature type="binding site" evidence="7">
    <location>
        <position position="155"/>
    </location>
    <ligand>
        <name>a divalent metal cation</name>
        <dbReference type="ChEBI" id="CHEBI:60240"/>
        <label>2</label>
    </ligand>
</feature>
<dbReference type="SUPFAM" id="SSF51556">
    <property type="entry name" value="Metallo-dependent hydrolases"/>
    <property type="match status" value="1"/>
</dbReference>
<reference evidence="8 9" key="1">
    <citation type="submission" date="2016-11" db="EMBL/GenBank/DDBJ databases">
        <authorList>
            <person name="Jaros S."/>
            <person name="Januszkiewicz K."/>
            <person name="Wedrychowicz H."/>
        </authorList>
    </citation>
    <scope>NUCLEOTIDE SEQUENCE [LARGE SCALE GENOMIC DNA]</scope>
    <source>
        <strain evidence="8 9">DSM 21758</strain>
    </source>
</reference>
<keyword evidence="6" id="KW-0460">Magnesium</keyword>
<evidence type="ECO:0000256" key="4">
    <source>
        <dbReference type="ARBA" id="ARBA00022801"/>
    </source>
</evidence>
<keyword evidence="1" id="KW-0963">Cytoplasm</keyword>
<dbReference type="InterPro" id="IPR050891">
    <property type="entry name" value="TatD-type_Hydrolase"/>
</dbReference>
<dbReference type="InterPro" id="IPR018228">
    <property type="entry name" value="DNase_TatD-rel_CS"/>
</dbReference>
<protein>
    <submittedName>
        <fullName evidence="8">TatD DNase family protein</fullName>
    </submittedName>
</protein>
<dbReference type="GO" id="GO:0004527">
    <property type="term" value="F:exonuclease activity"/>
    <property type="evidence" value="ECO:0007669"/>
    <property type="project" value="UniProtKB-KW"/>
</dbReference>
<dbReference type="Pfam" id="PF01026">
    <property type="entry name" value="TatD_DNase"/>
    <property type="match status" value="1"/>
</dbReference>
<dbReference type="GO" id="GO:0004536">
    <property type="term" value="F:DNA nuclease activity"/>
    <property type="evidence" value="ECO:0007669"/>
    <property type="project" value="InterPro"/>
</dbReference>
<dbReference type="InterPro" id="IPR015991">
    <property type="entry name" value="TatD/YcfH-like"/>
</dbReference>
<dbReference type="NCBIfam" id="TIGR00010">
    <property type="entry name" value="YchF/TatD family DNA exonuclease"/>
    <property type="match status" value="1"/>
</dbReference>
<feature type="binding site" evidence="7">
    <location>
        <position position="94"/>
    </location>
    <ligand>
        <name>a divalent metal cation</name>
        <dbReference type="ChEBI" id="CHEBI:60240"/>
        <label>1</label>
    </ligand>
</feature>
<keyword evidence="9" id="KW-1185">Reference proteome</keyword>
<evidence type="ECO:0000256" key="2">
    <source>
        <dbReference type="ARBA" id="ARBA00022722"/>
    </source>
</evidence>
<dbReference type="PIRSF" id="PIRSF005902">
    <property type="entry name" value="DNase_TatD"/>
    <property type="match status" value="1"/>
</dbReference>
<evidence type="ECO:0000256" key="1">
    <source>
        <dbReference type="ARBA" id="ARBA00022490"/>
    </source>
</evidence>
<accession>A0A1M6G7C1</accession>
<dbReference type="EMBL" id="FQZB01000006">
    <property type="protein sequence ID" value="SHJ05833.1"/>
    <property type="molecule type" value="Genomic_DNA"/>
</dbReference>
<keyword evidence="4" id="KW-0378">Hydrolase</keyword>
<gene>
    <name evidence="8" type="ORF">SAMN02745163_01206</name>
</gene>
<dbReference type="GO" id="GO:0046872">
    <property type="term" value="F:metal ion binding"/>
    <property type="evidence" value="ECO:0007669"/>
    <property type="project" value="UniProtKB-KW"/>
</dbReference>
<dbReference type="RefSeq" id="WP_072985782.1">
    <property type="nucleotide sequence ID" value="NZ_FQZB01000006.1"/>
</dbReference>
<sequence>MNLVDIGLNLMHKSYDKDREEVVERAVKAGVSNMIITGTNINSSNKALHYTKKYPGILYSTAGVHPHDTHKCNLETINSLKSLALCKEVVAIGECGLDFNRNFSPRNVQEKWFDSQIQLACELDMPLFLHERDAHERFLAILSNYNKSIKKAVVHCFTGSANELDKYLSNGYYIGVTGWICDKRRGMHLRELVKRIPTEKLMIETDAPFLTPRDLVPKSYNGRNEPVFLTHILKTVAECAGKSYEEIAKTTRDNSYKFFGIDFK</sequence>
<keyword evidence="5" id="KW-0269">Exonuclease</keyword>
<dbReference type="PROSITE" id="PS01091">
    <property type="entry name" value="TATD_3"/>
    <property type="match status" value="1"/>
</dbReference>
<keyword evidence="3 7" id="KW-0479">Metal-binding</keyword>